<dbReference type="InterPro" id="IPR011051">
    <property type="entry name" value="RmlC_Cupin_sf"/>
</dbReference>
<organism evidence="1 2">
    <name type="scientific">Shouchella hunanensis</name>
    <dbReference type="NCBI Taxonomy" id="766894"/>
    <lineage>
        <taxon>Bacteria</taxon>
        <taxon>Bacillati</taxon>
        <taxon>Bacillota</taxon>
        <taxon>Bacilli</taxon>
        <taxon>Bacillales</taxon>
        <taxon>Bacillaceae</taxon>
        <taxon>Shouchella</taxon>
    </lineage>
</organism>
<reference evidence="1 2" key="1">
    <citation type="submission" date="2023-02" db="EMBL/GenBank/DDBJ databases">
        <authorList>
            <person name="Liu G."/>
        </authorList>
    </citation>
    <scope>NUCLEOTIDE SEQUENCE [LARGE SCALE GENOMIC DNA]</scope>
    <source>
        <strain evidence="1 2">DSM 23008</strain>
    </source>
</reference>
<dbReference type="Proteomes" id="UP001215143">
    <property type="component" value="Chromosome"/>
</dbReference>
<dbReference type="InterPro" id="IPR014710">
    <property type="entry name" value="RmlC-like_jellyroll"/>
</dbReference>
<name>A0ABY7W8I9_9BACI</name>
<gene>
    <name evidence="1" type="ORF">PQ477_01500</name>
</gene>
<evidence type="ECO:0000313" key="1">
    <source>
        <dbReference type="EMBL" id="WDF04180.1"/>
    </source>
</evidence>
<evidence type="ECO:0000313" key="2">
    <source>
        <dbReference type="Proteomes" id="UP001215143"/>
    </source>
</evidence>
<dbReference type="RefSeq" id="WP_035397669.1">
    <property type="nucleotide sequence ID" value="NZ_CP117834.1"/>
</dbReference>
<proteinExistence type="predicted"/>
<protein>
    <submittedName>
        <fullName evidence="1">Cupin</fullName>
    </submittedName>
</protein>
<dbReference type="EMBL" id="CP117834">
    <property type="protein sequence ID" value="WDF04180.1"/>
    <property type="molecule type" value="Genomic_DNA"/>
</dbReference>
<dbReference type="Gene3D" id="2.60.120.10">
    <property type="entry name" value="Jelly Rolls"/>
    <property type="match status" value="1"/>
</dbReference>
<dbReference type="SUPFAM" id="SSF51182">
    <property type="entry name" value="RmlC-like cupins"/>
    <property type="match status" value="1"/>
</dbReference>
<accession>A0ABY7W8I9</accession>
<sequence>MNVVELTGKHITHYQSNVLSFPLALTKEATHIQLMALQKGNKIGMHRAATSQRLYCVSGLLEVRNEFSLELVKPFHFVEWERGELHETLALEDAQIIVIETISFS</sequence>
<keyword evidence="2" id="KW-1185">Reference proteome</keyword>